<dbReference type="PATRIC" id="fig|1440763.5.peg.1839"/>
<evidence type="ECO:0000313" key="2">
    <source>
        <dbReference type="Proteomes" id="UP000182987"/>
    </source>
</evidence>
<evidence type="ECO:0000313" key="1">
    <source>
        <dbReference type="EMBL" id="APG03667.1"/>
    </source>
</evidence>
<dbReference type="Proteomes" id="UP000182987">
    <property type="component" value="Chromosome"/>
</dbReference>
<dbReference type="STRING" id="1440763.BJI69_06950"/>
<protein>
    <submittedName>
        <fullName evidence="1">Uncharacterized protein</fullName>
    </submittedName>
</protein>
<dbReference type="AlphaFoldDB" id="A0A0G9HLS7"/>
<sequence>MVLPQGDGVIVKWGGQRDTGNIYTFESTTCIADLLVAIDSAVCRHLVASLRMSRSADAVNDDVAILGQGNKGLIFNHQGENLEMVLREAARFLKKESPAYVPPH</sequence>
<dbReference type="RefSeq" id="WP_046965891.1">
    <property type="nucleotide sequence ID" value="NZ_JPLB01000003.1"/>
</dbReference>
<name>A0A0G9HLS7_9GAMM</name>
<dbReference type="KEGG" id="lrz:BJI69_06950"/>
<keyword evidence="2" id="KW-1185">Reference proteome</keyword>
<reference evidence="2" key="1">
    <citation type="submission" date="2016-09" db="EMBL/GenBank/DDBJ databases">
        <authorList>
            <person name="Lysoe E."/>
        </authorList>
    </citation>
    <scope>NUCLEOTIDE SEQUENCE [LARGE SCALE GENOMIC DNA]</scope>
    <source>
        <strain evidence="2">LJ96T</strain>
    </source>
</reference>
<gene>
    <name evidence="1" type="ORF">BJI69_06950</name>
</gene>
<accession>A0A0G9HLS7</accession>
<proteinExistence type="predicted"/>
<dbReference type="EMBL" id="CP017480">
    <property type="protein sequence ID" value="APG03667.1"/>
    <property type="molecule type" value="Genomic_DNA"/>
</dbReference>
<organism evidence="1 2">
    <name type="scientific">Luteibacter rhizovicinus DSM 16549</name>
    <dbReference type="NCBI Taxonomy" id="1440763"/>
    <lineage>
        <taxon>Bacteria</taxon>
        <taxon>Pseudomonadati</taxon>
        <taxon>Pseudomonadota</taxon>
        <taxon>Gammaproteobacteria</taxon>
        <taxon>Lysobacterales</taxon>
        <taxon>Rhodanobacteraceae</taxon>
        <taxon>Luteibacter</taxon>
    </lineage>
</organism>